<evidence type="ECO:0000313" key="9">
    <source>
        <dbReference type="EMBL" id="MBJ7545020.1"/>
    </source>
</evidence>
<keyword evidence="7 9" id="KW-0503">Monooxygenase</keyword>
<proteinExistence type="inferred from homology"/>
<reference evidence="9 10" key="1">
    <citation type="submission" date="2020-12" db="EMBL/GenBank/DDBJ databases">
        <title>Revised draft genomes of Rhodomicrobium vannielii ATCC 17100 and Rhodomicrobium udaipurense JA643.</title>
        <authorList>
            <person name="Conners E.M."/>
            <person name="Davenport E.J."/>
            <person name="Bose A."/>
        </authorList>
    </citation>
    <scope>NUCLEOTIDE SEQUENCE [LARGE SCALE GENOMIC DNA]</scope>
    <source>
        <strain evidence="9 10">JA643</strain>
    </source>
</reference>
<dbReference type="InterPro" id="IPR036188">
    <property type="entry name" value="FAD/NAD-bd_sf"/>
</dbReference>
<name>A0A8I1KIS6_9HYPH</name>
<dbReference type="Proteomes" id="UP000623250">
    <property type="component" value="Unassembled WGS sequence"/>
</dbReference>
<dbReference type="AlphaFoldDB" id="A0A8I1KIS6"/>
<evidence type="ECO:0000256" key="5">
    <source>
        <dbReference type="ARBA" id="ARBA00022827"/>
    </source>
</evidence>
<dbReference type="InterPro" id="IPR051205">
    <property type="entry name" value="UbiH/COQ6_monooxygenase"/>
</dbReference>
<dbReference type="PRINTS" id="PR00420">
    <property type="entry name" value="RNGMNOXGNASE"/>
</dbReference>
<dbReference type="InterPro" id="IPR002938">
    <property type="entry name" value="FAD-bd"/>
</dbReference>
<dbReference type="InterPro" id="IPR010971">
    <property type="entry name" value="UbiH/COQ6"/>
</dbReference>
<keyword evidence="4" id="KW-0285">Flavoprotein</keyword>
<dbReference type="UniPathway" id="UPA00232"/>
<keyword evidence="10" id="KW-1185">Reference proteome</keyword>
<dbReference type="GO" id="GO:0016705">
    <property type="term" value="F:oxidoreductase activity, acting on paired donors, with incorporation or reduction of molecular oxygen"/>
    <property type="evidence" value="ECO:0007669"/>
    <property type="project" value="InterPro"/>
</dbReference>
<dbReference type="Gene3D" id="3.50.50.60">
    <property type="entry name" value="FAD/NAD(P)-binding domain"/>
    <property type="match status" value="2"/>
</dbReference>
<evidence type="ECO:0000256" key="1">
    <source>
        <dbReference type="ARBA" id="ARBA00001974"/>
    </source>
</evidence>
<evidence type="ECO:0000313" key="10">
    <source>
        <dbReference type="Proteomes" id="UP000623250"/>
    </source>
</evidence>
<evidence type="ECO:0000259" key="8">
    <source>
        <dbReference type="Pfam" id="PF01494"/>
    </source>
</evidence>
<protein>
    <submittedName>
        <fullName evidence="9">FAD-dependent monooxygenase</fullName>
    </submittedName>
</protein>
<dbReference type="GO" id="GO:0071949">
    <property type="term" value="F:FAD binding"/>
    <property type="evidence" value="ECO:0007669"/>
    <property type="project" value="InterPro"/>
</dbReference>
<evidence type="ECO:0000256" key="3">
    <source>
        <dbReference type="ARBA" id="ARBA00005349"/>
    </source>
</evidence>
<feature type="domain" description="FAD-binding" evidence="8">
    <location>
        <begin position="10"/>
        <end position="334"/>
    </location>
</feature>
<evidence type="ECO:0000256" key="6">
    <source>
        <dbReference type="ARBA" id="ARBA00023002"/>
    </source>
</evidence>
<organism evidence="9 10">
    <name type="scientific">Rhodomicrobium udaipurense</name>
    <dbReference type="NCBI Taxonomy" id="1202716"/>
    <lineage>
        <taxon>Bacteria</taxon>
        <taxon>Pseudomonadati</taxon>
        <taxon>Pseudomonadota</taxon>
        <taxon>Alphaproteobacteria</taxon>
        <taxon>Hyphomicrobiales</taxon>
        <taxon>Hyphomicrobiaceae</taxon>
        <taxon>Rhodomicrobium</taxon>
    </lineage>
</organism>
<evidence type="ECO:0000256" key="2">
    <source>
        <dbReference type="ARBA" id="ARBA00004749"/>
    </source>
</evidence>
<evidence type="ECO:0000256" key="4">
    <source>
        <dbReference type="ARBA" id="ARBA00022630"/>
    </source>
</evidence>
<dbReference type="SUPFAM" id="SSF51905">
    <property type="entry name" value="FAD/NAD(P)-binding domain"/>
    <property type="match status" value="1"/>
</dbReference>
<dbReference type="GO" id="GO:0004497">
    <property type="term" value="F:monooxygenase activity"/>
    <property type="evidence" value="ECO:0007669"/>
    <property type="project" value="UniProtKB-KW"/>
</dbReference>
<dbReference type="PANTHER" id="PTHR43876">
    <property type="entry name" value="UBIQUINONE BIOSYNTHESIS MONOOXYGENASE COQ6, MITOCHONDRIAL"/>
    <property type="match status" value="1"/>
</dbReference>
<accession>A0A8I1KIS6</accession>
<dbReference type="RefSeq" id="WP_162173136.1">
    <property type="nucleotide sequence ID" value="NZ_JAEMUK010000083.1"/>
</dbReference>
<dbReference type="PANTHER" id="PTHR43876:SF7">
    <property type="entry name" value="UBIQUINONE BIOSYNTHESIS MONOOXYGENASE COQ6, MITOCHONDRIAL"/>
    <property type="match status" value="1"/>
</dbReference>
<comment type="caution">
    <text evidence="9">The sequence shown here is derived from an EMBL/GenBank/DDBJ whole genome shotgun (WGS) entry which is preliminary data.</text>
</comment>
<keyword evidence="5" id="KW-0274">FAD</keyword>
<sequence length="418" mass="44439">MNDIQKSRFDIVISGGSFVGLALARALEASAPGAFAIAVIEQRTLAAATADPRTVALTASARAMLEATGIWQTIADKAEPVRRIVLTDSALESPVRPGLIGLDAEDTPTGEPTAYVIENAALLPALLASLDGLPNVSFFAPDAIDHFETRDEDVSIVLRSGAALSAQLLVAADGRNSAARETIGIRTQSWPSDKVGIVATVGIERPHNGTAWQHFLPAGPFAILPMTTAPDGGNRASVVWTEDAAIARRILAEDREAVLAELSQRFGPELGALTLLSSPQAFPLSMVLAREFVRPRFVLVGDAAHGLNWIAGQGLNHGLKDVAALAETLVDAARLGLDIGDVTILRRYERWRRFDVVTSAFSGAALNAFFSNDWTGLRMLRNAGLRTVDGIGRLKTLFMNEAAGRTGDVPKLLRGEAL</sequence>
<dbReference type="GO" id="GO:0006744">
    <property type="term" value="P:ubiquinone biosynthetic process"/>
    <property type="evidence" value="ECO:0007669"/>
    <property type="project" value="UniProtKB-UniPathway"/>
</dbReference>
<dbReference type="NCBIfam" id="TIGR01988">
    <property type="entry name" value="Ubi-OHases"/>
    <property type="match status" value="1"/>
</dbReference>
<comment type="pathway">
    <text evidence="2">Cofactor biosynthesis; ubiquinone biosynthesis.</text>
</comment>
<dbReference type="Pfam" id="PF01494">
    <property type="entry name" value="FAD_binding_3"/>
    <property type="match status" value="1"/>
</dbReference>
<evidence type="ECO:0000256" key="7">
    <source>
        <dbReference type="ARBA" id="ARBA00023033"/>
    </source>
</evidence>
<keyword evidence="6" id="KW-0560">Oxidoreductase</keyword>
<comment type="similarity">
    <text evidence="3">Belongs to the UbiH/COQ6 family.</text>
</comment>
<gene>
    <name evidence="9" type="ORF">JDN41_15805</name>
</gene>
<comment type="cofactor">
    <cofactor evidence="1">
        <name>FAD</name>
        <dbReference type="ChEBI" id="CHEBI:57692"/>
    </cofactor>
</comment>
<dbReference type="EMBL" id="JAEMUK010000083">
    <property type="protein sequence ID" value="MBJ7545020.1"/>
    <property type="molecule type" value="Genomic_DNA"/>
</dbReference>